<evidence type="ECO:0000313" key="14">
    <source>
        <dbReference type="Proteomes" id="UP000515913"/>
    </source>
</evidence>
<dbReference type="CDD" id="cd05008">
    <property type="entry name" value="SIS_GlmS_GlmD_1"/>
    <property type="match status" value="1"/>
</dbReference>
<dbReference type="InterPro" id="IPR001347">
    <property type="entry name" value="SIS_dom"/>
</dbReference>
<evidence type="ECO:0000256" key="2">
    <source>
        <dbReference type="ARBA" id="ARBA00004496"/>
    </source>
</evidence>
<accession>A0A7G9GUR9</accession>
<organism evidence="13 14">
    <name type="scientific">Fusobacterium hominis</name>
    <dbReference type="NCBI Taxonomy" id="2764326"/>
    <lineage>
        <taxon>Bacteria</taxon>
        <taxon>Fusobacteriati</taxon>
        <taxon>Fusobacteriota</taxon>
        <taxon>Fusobacteriia</taxon>
        <taxon>Fusobacteriales</taxon>
        <taxon>Fusobacteriaceae</taxon>
        <taxon>Fusobacterium</taxon>
    </lineage>
</organism>
<dbReference type="InterPro" id="IPR005855">
    <property type="entry name" value="GFAT"/>
</dbReference>
<evidence type="ECO:0000313" key="13">
    <source>
        <dbReference type="EMBL" id="QNM14551.1"/>
    </source>
</evidence>
<keyword evidence="6 10" id="KW-0032">Aminotransferase</keyword>
<evidence type="ECO:0000256" key="8">
    <source>
        <dbReference type="ARBA" id="ARBA00022737"/>
    </source>
</evidence>
<dbReference type="InterPro" id="IPR017932">
    <property type="entry name" value="GATase_2_dom"/>
</dbReference>
<feature type="domain" description="SIS" evidence="12">
    <location>
        <begin position="456"/>
        <end position="597"/>
    </location>
</feature>
<feature type="active site" description="For Fru-6P isomerization activity" evidence="10">
    <location>
        <position position="602"/>
    </location>
</feature>
<dbReference type="SUPFAM" id="SSF53697">
    <property type="entry name" value="SIS domain"/>
    <property type="match status" value="1"/>
</dbReference>
<dbReference type="PANTHER" id="PTHR10937">
    <property type="entry name" value="GLUCOSAMINE--FRUCTOSE-6-PHOSPHATE AMINOTRANSFERASE, ISOMERIZING"/>
    <property type="match status" value="1"/>
</dbReference>
<dbReference type="InterPro" id="IPR029055">
    <property type="entry name" value="Ntn_hydrolases_N"/>
</dbReference>
<dbReference type="GO" id="GO:0005829">
    <property type="term" value="C:cytosol"/>
    <property type="evidence" value="ECO:0007669"/>
    <property type="project" value="TreeGrafter"/>
</dbReference>
<comment type="subcellular location">
    <subcellularLocation>
        <location evidence="2 10">Cytoplasm</location>
    </subcellularLocation>
</comment>
<evidence type="ECO:0000256" key="6">
    <source>
        <dbReference type="ARBA" id="ARBA00022576"/>
    </source>
</evidence>
<feature type="initiator methionine" description="Removed" evidence="10">
    <location>
        <position position="1"/>
    </location>
</feature>
<dbReference type="HAMAP" id="MF_00164">
    <property type="entry name" value="GlmS"/>
    <property type="match status" value="1"/>
</dbReference>
<comment type="catalytic activity">
    <reaction evidence="1 10">
        <text>D-fructose 6-phosphate + L-glutamine = D-glucosamine 6-phosphate + L-glutamate</text>
        <dbReference type="Rhea" id="RHEA:13237"/>
        <dbReference type="ChEBI" id="CHEBI:29985"/>
        <dbReference type="ChEBI" id="CHEBI:58359"/>
        <dbReference type="ChEBI" id="CHEBI:58725"/>
        <dbReference type="ChEBI" id="CHEBI:61527"/>
        <dbReference type="EC" id="2.6.1.16"/>
    </reaction>
</comment>
<keyword evidence="9" id="KW-0315">Glutamine amidotransferase</keyword>
<feature type="domain" description="SIS" evidence="12">
    <location>
        <begin position="279"/>
        <end position="423"/>
    </location>
</feature>
<feature type="active site" description="Nucleophile; for GATase activity" evidence="10">
    <location>
        <position position="2"/>
    </location>
</feature>
<reference evidence="13 14" key="1">
    <citation type="submission" date="2020-08" db="EMBL/GenBank/DDBJ databases">
        <authorList>
            <person name="Liu C."/>
            <person name="Sun Q."/>
        </authorList>
    </citation>
    <scope>NUCLEOTIDE SEQUENCE [LARGE SCALE GENOMIC DNA]</scope>
    <source>
        <strain evidence="13 14">NSJ-57</strain>
    </source>
</reference>
<dbReference type="CDD" id="cd00714">
    <property type="entry name" value="GFAT"/>
    <property type="match status" value="1"/>
</dbReference>
<dbReference type="Pfam" id="PF13522">
    <property type="entry name" value="GATase_6"/>
    <property type="match status" value="1"/>
</dbReference>
<keyword evidence="5 10" id="KW-0963">Cytoplasm</keyword>
<evidence type="ECO:0000256" key="9">
    <source>
        <dbReference type="ARBA" id="ARBA00022962"/>
    </source>
</evidence>
<dbReference type="FunFam" id="3.40.50.10490:FF:000001">
    <property type="entry name" value="Glutamine--fructose-6-phosphate aminotransferase [isomerizing]"/>
    <property type="match status" value="1"/>
</dbReference>
<dbReference type="EC" id="2.6.1.16" evidence="3 10"/>
<dbReference type="Proteomes" id="UP000515913">
    <property type="component" value="Chromosome"/>
</dbReference>
<dbReference type="GO" id="GO:0005975">
    <property type="term" value="P:carbohydrate metabolic process"/>
    <property type="evidence" value="ECO:0007669"/>
    <property type="project" value="UniProtKB-UniRule"/>
</dbReference>
<dbReference type="AlphaFoldDB" id="A0A7G9GUR9"/>
<dbReference type="InterPro" id="IPR046348">
    <property type="entry name" value="SIS_dom_sf"/>
</dbReference>
<keyword evidence="8" id="KW-0677">Repeat</keyword>
<dbReference type="PROSITE" id="PS51464">
    <property type="entry name" value="SIS"/>
    <property type="match status" value="2"/>
</dbReference>
<dbReference type="Gene3D" id="3.40.50.10490">
    <property type="entry name" value="Glucose-6-phosphate isomerase like protein, domain 1"/>
    <property type="match status" value="2"/>
</dbReference>
<dbReference type="PROSITE" id="PS51278">
    <property type="entry name" value="GATASE_TYPE_2"/>
    <property type="match status" value="1"/>
</dbReference>
<dbReference type="SUPFAM" id="SSF56235">
    <property type="entry name" value="N-terminal nucleophile aminohydrolases (Ntn hydrolases)"/>
    <property type="match status" value="1"/>
</dbReference>
<evidence type="ECO:0000256" key="7">
    <source>
        <dbReference type="ARBA" id="ARBA00022679"/>
    </source>
</evidence>
<evidence type="ECO:0000256" key="1">
    <source>
        <dbReference type="ARBA" id="ARBA00001031"/>
    </source>
</evidence>
<dbReference type="GO" id="GO:0004360">
    <property type="term" value="F:glutamine-fructose-6-phosphate transaminase (isomerizing) activity"/>
    <property type="evidence" value="ECO:0007669"/>
    <property type="project" value="UniProtKB-UniRule"/>
</dbReference>
<dbReference type="InterPro" id="IPR035490">
    <property type="entry name" value="GlmS/FrlB_SIS"/>
</dbReference>
<dbReference type="InterPro" id="IPR047084">
    <property type="entry name" value="GFAT_N"/>
</dbReference>
<keyword evidence="7 10" id="KW-0808">Transferase</keyword>
<dbReference type="KEGG" id="fho:H9Q81_06055"/>
<dbReference type="RefSeq" id="WP_176838642.1">
    <property type="nucleotide sequence ID" value="NZ_CP060637.1"/>
</dbReference>
<keyword evidence="14" id="KW-1185">Reference proteome</keyword>
<dbReference type="GO" id="GO:0006047">
    <property type="term" value="P:UDP-N-acetylglucosamine metabolic process"/>
    <property type="evidence" value="ECO:0007669"/>
    <property type="project" value="TreeGrafter"/>
</dbReference>
<dbReference type="FunFam" id="3.60.20.10:FF:000006">
    <property type="entry name" value="Glutamine--fructose-6-phosphate aminotransferase [isomerizing]"/>
    <property type="match status" value="1"/>
</dbReference>
<comment type="function">
    <text evidence="10">Catalyzes the first step in hexosamine metabolism, converting fructose-6P into glucosamine-6P using glutamine as a nitrogen source.</text>
</comment>
<dbReference type="GO" id="GO:0006487">
    <property type="term" value="P:protein N-linked glycosylation"/>
    <property type="evidence" value="ECO:0007669"/>
    <property type="project" value="TreeGrafter"/>
</dbReference>
<dbReference type="Pfam" id="PF01380">
    <property type="entry name" value="SIS"/>
    <property type="match status" value="2"/>
</dbReference>
<evidence type="ECO:0000256" key="3">
    <source>
        <dbReference type="ARBA" id="ARBA00012916"/>
    </source>
</evidence>
<dbReference type="EMBL" id="CP060637">
    <property type="protein sequence ID" value="QNM14551.1"/>
    <property type="molecule type" value="Genomic_DNA"/>
</dbReference>
<dbReference type="CDD" id="cd05009">
    <property type="entry name" value="SIS_GlmS_GlmD_2"/>
    <property type="match status" value="1"/>
</dbReference>
<evidence type="ECO:0000256" key="10">
    <source>
        <dbReference type="HAMAP-Rule" id="MF_00164"/>
    </source>
</evidence>
<proteinExistence type="inferred from homology"/>
<evidence type="ECO:0000256" key="4">
    <source>
        <dbReference type="ARBA" id="ARBA00016090"/>
    </source>
</evidence>
<name>A0A7G9GUR9_9FUSO</name>
<dbReference type="GO" id="GO:0097367">
    <property type="term" value="F:carbohydrate derivative binding"/>
    <property type="evidence" value="ECO:0007669"/>
    <property type="project" value="InterPro"/>
</dbReference>
<comment type="subunit">
    <text evidence="10">Homodimer.</text>
</comment>
<dbReference type="GO" id="GO:0006002">
    <property type="term" value="P:fructose 6-phosphate metabolic process"/>
    <property type="evidence" value="ECO:0007669"/>
    <property type="project" value="TreeGrafter"/>
</dbReference>
<dbReference type="InterPro" id="IPR035466">
    <property type="entry name" value="GlmS/AgaS_SIS"/>
</dbReference>
<gene>
    <name evidence="10 13" type="primary">glmS</name>
    <name evidence="13" type="ORF">H9Q81_06055</name>
</gene>
<feature type="domain" description="Glutamine amidotransferase type-2" evidence="11">
    <location>
        <begin position="2"/>
        <end position="218"/>
    </location>
</feature>
<dbReference type="NCBIfam" id="TIGR01135">
    <property type="entry name" value="glmS"/>
    <property type="match status" value="1"/>
</dbReference>
<dbReference type="NCBIfam" id="NF001484">
    <property type="entry name" value="PRK00331.1"/>
    <property type="match status" value="1"/>
</dbReference>
<evidence type="ECO:0000259" key="11">
    <source>
        <dbReference type="PROSITE" id="PS51278"/>
    </source>
</evidence>
<dbReference type="Gene3D" id="3.60.20.10">
    <property type="entry name" value="Glutamine Phosphoribosylpyrophosphate, subunit 1, domain 1"/>
    <property type="match status" value="1"/>
</dbReference>
<dbReference type="PANTHER" id="PTHR10937:SF0">
    <property type="entry name" value="GLUTAMINE--FRUCTOSE-6-PHOSPHATE TRANSAMINASE (ISOMERIZING)"/>
    <property type="match status" value="1"/>
</dbReference>
<evidence type="ECO:0000256" key="5">
    <source>
        <dbReference type="ARBA" id="ARBA00022490"/>
    </source>
</evidence>
<protein>
    <recommendedName>
        <fullName evidence="4 10">Glutamine--fructose-6-phosphate aminotransferase [isomerizing]</fullName>
        <ecNumber evidence="3 10">2.6.1.16</ecNumber>
    </recommendedName>
    <alternativeName>
        <fullName evidence="10">D-fructose-6-phosphate amidotransferase</fullName>
    </alternativeName>
    <alternativeName>
        <fullName evidence="10">GFAT</fullName>
    </alternativeName>
    <alternativeName>
        <fullName evidence="10">Glucosamine-6-phosphate synthase</fullName>
    </alternativeName>
    <alternativeName>
        <fullName evidence="10">Hexosephosphate aminotransferase</fullName>
    </alternativeName>
    <alternativeName>
        <fullName evidence="10">L-glutamine--D-fructose-6-phosphate amidotransferase</fullName>
    </alternativeName>
</protein>
<sequence>MCGIIGYVGTENEAVEVILDGLSKLEYRGYDSAGLALIEDGKIFIEKKSGRLLNLKKALKGRVDKSCIGIGHTRWATHGNPTDENSHPHFSQDRKVAVVHNGIIENYIDLRDKLEKEGVVFTSQTDSEVVAHLFSKYFDGDMISTLKKVKSIIRGSYALGIIEVDNPDKMVCARKESPLIIGLGKDKNFIASDVPAILKYTRDVVFLDNDEMAIIEKNKVTVFDPQGQPIEKKVTKVEWDTEQANKKGYPHFMLKEIHEQPEVVNKGIARYMKDSQIYFGEEFEKIDFSKIDNIVIVACGTAYHAGLQGAYFLKKLAGIKVDVEVASEFRYSDPFINEKTLAIFISQSGETLDTLMAMKLSKELGATTLAITNVLGSTISREADIVLYTMAGPEISVASTKAYTAQVALMYMFAMYMGIKNKKISIEEYNEYMRTIAEFSDRIEVALENKEKIHELAKKIKDCRNGFYIGRGIDEKIAREGSLKMKEITYIHSEAIAAGELKHGTIALIEPGTLVVVVATQKDMIEKMVSNIKEIKARGGYVIAITKENYSQVLEVADETIFIEDINDMLAPLLTVMPLQLLAYYTAVEKGLDVDKPRNLAKSVTVE</sequence>
<evidence type="ECO:0000259" key="12">
    <source>
        <dbReference type="PROSITE" id="PS51464"/>
    </source>
</evidence>